<dbReference type="PANTHER" id="PTHR33734:SF22">
    <property type="entry name" value="MEMBRANE-BOUND LYTIC MUREIN TRANSGLYCOSYLASE D"/>
    <property type="match status" value="1"/>
</dbReference>
<feature type="domain" description="LysM" evidence="3">
    <location>
        <begin position="29"/>
        <end position="72"/>
    </location>
</feature>
<feature type="domain" description="LysM" evidence="3">
    <location>
        <begin position="211"/>
        <end position="255"/>
    </location>
</feature>
<dbReference type="Gene3D" id="3.10.350.10">
    <property type="entry name" value="LysM domain"/>
    <property type="match status" value="4"/>
</dbReference>
<feature type="domain" description="LysM" evidence="3">
    <location>
        <begin position="126"/>
        <end position="169"/>
    </location>
</feature>
<dbReference type="GO" id="GO:0008932">
    <property type="term" value="F:lytic endotransglycosylase activity"/>
    <property type="evidence" value="ECO:0007669"/>
    <property type="project" value="TreeGrafter"/>
</dbReference>
<protein>
    <submittedName>
        <fullName evidence="4">LysM repeat protein</fullName>
    </submittedName>
</protein>
<evidence type="ECO:0000313" key="5">
    <source>
        <dbReference type="Proteomes" id="UP000717624"/>
    </source>
</evidence>
<feature type="region of interest" description="Disordered" evidence="1">
    <location>
        <begin position="176"/>
        <end position="202"/>
    </location>
</feature>
<dbReference type="InterPro" id="IPR036779">
    <property type="entry name" value="LysM_dom_sf"/>
</dbReference>
<dbReference type="Pfam" id="PF01476">
    <property type="entry name" value="LysM"/>
    <property type="match status" value="4"/>
</dbReference>
<keyword evidence="2" id="KW-0732">Signal</keyword>
<comment type="caution">
    <text evidence="4">The sequence shown here is derived from an EMBL/GenBank/DDBJ whole genome shotgun (WGS) entry which is preliminary data.</text>
</comment>
<evidence type="ECO:0000256" key="2">
    <source>
        <dbReference type="SAM" id="SignalP"/>
    </source>
</evidence>
<sequence>MRLTTWKRSIIGSLLTGAVLLPATFVFAQTVTVTPQDSLWKLAQKYGVTIEQLKIANHLADDEIVDGSTLYIPPTSIVYEIQPPDSLWKLANRFKTTVSKIKEINQLDSDMLIDGEKLLIPVPASAIYTVKKGDILWSIANANKISVDLLMAFNQLKNTNIDVGQKLIIPWDAQSRSTAGTTNSGTDDNSANTTAEKSTAGTSDKPWVDYKNYTVKSSDTLWNISIAQGIPMEELLQANNMSESTVLYGGEVLKIPVHHIPLTQTPAAKYGEYLDWFEAAQYLFPIGKVADVTDFETGVSFKVKRTIGASHSDTEPLTSADAATIKKIWGGTYSWAVRPVIVEVDGRKIAASMASMPHSIEYITDNDFNGHFDIHFLNSRRHADDKLDPDHQAAIKIAAGVN</sequence>
<evidence type="ECO:0000259" key="3">
    <source>
        <dbReference type="PROSITE" id="PS51782"/>
    </source>
</evidence>
<feature type="chain" id="PRO_5037542964" evidence="2">
    <location>
        <begin position="29"/>
        <end position="402"/>
    </location>
</feature>
<dbReference type="PANTHER" id="PTHR33734">
    <property type="entry name" value="LYSM DOMAIN-CONTAINING GPI-ANCHORED PROTEIN 2"/>
    <property type="match status" value="1"/>
</dbReference>
<proteinExistence type="predicted"/>
<evidence type="ECO:0000313" key="4">
    <source>
        <dbReference type="EMBL" id="MBM7590831.1"/>
    </source>
</evidence>
<keyword evidence="5" id="KW-1185">Reference proteome</keyword>
<evidence type="ECO:0000256" key="1">
    <source>
        <dbReference type="SAM" id="MobiDB-lite"/>
    </source>
</evidence>
<dbReference type="AlphaFoldDB" id="A0A938XZX4"/>
<feature type="signal peptide" evidence="2">
    <location>
        <begin position="1"/>
        <end position="28"/>
    </location>
</feature>
<dbReference type="PROSITE" id="PS51782">
    <property type="entry name" value="LYSM"/>
    <property type="match status" value="4"/>
</dbReference>
<accession>A0A938XZX4</accession>
<dbReference type="InterPro" id="IPR018392">
    <property type="entry name" value="LysM"/>
</dbReference>
<reference evidence="4" key="1">
    <citation type="submission" date="2021-01" db="EMBL/GenBank/DDBJ databases">
        <title>Genomic Encyclopedia of Type Strains, Phase IV (KMG-IV): sequencing the most valuable type-strain genomes for metagenomic binning, comparative biology and taxonomic classification.</title>
        <authorList>
            <person name="Goeker M."/>
        </authorList>
    </citation>
    <scope>NUCLEOTIDE SEQUENCE</scope>
    <source>
        <strain evidence="4">DSM 25523</strain>
    </source>
</reference>
<dbReference type="SMART" id="SM00257">
    <property type="entry name" value="LysM"/>
    <property type="match status" value="4"/>
</dbReference>
<organism evidence="4 5">
    <name type="scientific">Brevibacillus fulvus</name>
    <dbReference type="NCBI Taxonomy" id="1125967"/>
    <lineage>
        <taxon>Bacteria</taxon>
        <taxon>Bacillati</taxon>
        <taxon>Bacillota</taxon>
        <taxon>Bacilli</taxon>
        <taxon>Bacillales</taxon>
        <taxon>Paenibacillaceae</taxon>
        <taxon>Brevibacillus</taxon>
    </lineage>
</organism>
<dbReference type="CDD" id="cd00118">
    <property type="entry name" value="LysM"/>
    <property type="match status" value="3"/>
</dbReference>
<feature type="domain" description="LysM" evidence="3">
    <location>
        <begin position="77"/>
        <end position="120"/>
    </location>
</feature>
<dbReference type="SUPFAM" id="SSF54106">
    <property type="entry name" value="LysM domain"/>
    <property type="match status" value="4"/>
</dbReference>
<gene>
    <name evidence="4" type="ORF">JOD01_002441</name>
</gene>
<name>A0A938XZX4_9BACL</name>
<dbReference type="Proteomes" id="UP000717624">
    <property type="component" value="Unassembled WGS sequence"/>
</dbReference>
<dbReference type="RefSeq" id="WP_239565409.1">
    <property type="nucleotide sequence ID" value="NZ_BAABIN010000016.1"/>
</dbReference>
<dbReference type="EMBL" id="JAFBEB010000007">
    <property type="protein sequence ID" value="MBM7590831.1"/>
    <property type="molecule type" value="Genomic_DNA"/>
</dbReference>